<dbReference type="AlphaFoldDB" id="A0AAD1P2W2"/>
<name>A0AAD1P2W2_CITBR</name>
<dbReference type="RefSeq" id="WP_181022919.1">
    <property type="nucleotide sequence ID" value="NZ_AP026382.1"/>
</dbReference>
<gene>
    <name evidence="1" type="ORF">KAM621c_19520</name>
</gene>
<dbReference type="Proteomes" id="UP001058317">
    <property type="component" value="Chromosome"/>
</dbReference>
<proteinExistence type="predicted"/>
<dbReference type="EMBL" id="AP026382">
    <property type="protein sequence ID" value="BDN96847.1"/>
    <property type="molecule type" value="Genomic_DNA"/>
</dbReference>
<evidence type="ECO:0000313" key="1">
    <source>
        <dbReference type="EMBL" id="BDN96847.1"/>
    </source>
</evidence>
<reference evidence="1" key="1">
    <citation type="submission" date="2022-07" db="EMBL/GenBank/DDBJ databases">
        <title>Complete genome sequence of carbapenem-resistant Citrobacter spp. in Japan.</title>
        <authorList>
            <person name="Maehana S."/>
            <person name="Suzuki M."/>
            <person name="Kitasato H."/>
        </authorList>
    </citation>
    <scope>NUCLEOTIDE SEQUENCE</scope>
    <source>
        <strain evidence="1">KAM621</strain>
    </source>
</reference>
<sequence length="56" mass="6271">MSTNIGLPAYSSDIEPPLTKDGFVTVFDFELENGHLINRVDTNQTPVINWPDRPVV</sequence>
<protein>
    <submittedName>
        <fullName evidence="1">Uncharacterized protein</fullName>
    </submittedName>
</protein>
<organism evidence="1 2">
    <name type="scientific">Citrobacter braakii</name>
    <dbReference type="NCBI Taxonomy" id="57706"/>
    <lineage>
        <taxon>Bacteria</taxon>
        <taxon>Pseudomonadati</taxon>
        <taxon>Pseudomonadota</taxon>
        <taxon>Gammaproteobacteria</taxon>
        <taxon>Enterobacterales</taxon>
        <taxon>Enterobacteriaceae</taxon>
        <taxon>Citrobacter</taxon>
        <taxon>Citrobacter freundii complex</taxon>
    </lineage>
</organism>
<evidence type="ECO:0000313" key="2">
    <source>
        <dbReference type="Proteomes" id="UP001058317"/>
    </source>
</evidence>
<accession>A0AAD1P2W2</accession>